<organism evidence="1 2">
    <name type="scientific">Fusarium torreyae</name>
    <dbReference type="NCBI Taxonomy" id="1237075"/>
    <lineage>
        <taxon>Eukaryota</taxon>
        <taxon>Fungi</taxon>
        <taxon>Dikarya</taxon>
        <taxon>Ascomycota</taxon>
        <taxon>Pezizomycotina</taxon>
        <taxon>Sordariomycetes</taxon>
        <taxon>Hypocreomycetidae</taxon>
        <taxon>Hypocreales</taxon>
        <taxon>Nectriaceae</taxon>
        <taxon>Fusarium</taxon>
    </lineage>
</organism>
<dbReference type="Proteomes" id="UP001152049">
    <property type="component" value="Unassembled WGS sequence"/>
</dbReference>
<evidence type="ECO:0000313" key="2">
    <source>
        <dbReference type="Proteomes" id="UP001152049"/>
    </source>
</evidence>
<dbReference type="OrthoDB" id="5073671at2759"/>
<proteinExistence type="predicted"/>
<comment type="caution">
    <text evidence="1">The sequence shown here is derived from an EMBL/GenBank/DDBJ whole genome shotgun (WGS) entry which is preliminary data.</text>
</comment>
<protein>
    <submittedName>
        <fullName evidence="1">Uncharacterized protein</fullName>
    </submittedName>
</protein>
<reference evidence="1" key="1">
    <citation type="submission" date="2022-09" db="EMBL/GenBank/DDBJ databases">
        <title>Fusarium specimens isolated from Avocado Roots.</title>
        <authorList>
            <person name="Stajich J."/>
            <person name="Roper C."/>
            <person name="Heimlech-Rivalta G."/>
        </authorList>
    </citation>
    <scope>NUCLEOTIDE SEQUENCE</scope>
    <source>
        <strain evidence="1">CF00136</strain>
    </source>
</reference>
<accession>A0A9W8S5C4</accession>
<sequence>MFEPTHQIQLHRDILDSENISQSFQNATYSQPLTIFTMIFPPFVPTLQDLYNADLASTSLTTEGLSVISDQVAGVGFPQAMQLTWMHSTSTMALFISGHDSQALYATCMPRGQQGPTYLYPGSSFVGDPICSGNRSGERFVFQLPGIPSYDISPQEITMAHHRSRSNPRFQFSMRVESDGSRRTESFQWRPSSEAQSSAYGMVWELVSLGRTSKSSSRHNSGTSEVVAIVYEENLSSMSPSIHRAGEFQFVGRATTTYMGYHWALMALMSGIAALQHASRG</sequence>
<dbReference type="EMBL" id="JAOQAZ010000005">
    <property type="protein sequence ID" value="KAJ4266099.1"/>
    <property type="molecule type" value="Genomic_DNA"/>
</dbReference>
<keyword evidence="2" id="KW-1185">Reference proteome</keyword>
<gene>
    <name evidence="1" type="ORF">NW762_004077</name>
</gene>
<evidence type="ECO:0000313" key="1">
    <source>
        <dbReference type="EMBL" id="KAJ4266099.1"/>
    </source>
</evidence>
<dbReference type="AlphaFoldDB" id="A0A9W8S5C4"/>
<name>A0A9W8S5C4_9HYPO</name>